<dbReference type="Gene3D" id="3.40.190.10">
    <property type="entry name" value="Periplasmic binding protein-like II"/>
    <property type="match status" value="2"/>
</dbReference>
<evidence type="ECO:0000256" key="1">
    <source>
        <dbReference type="ARBA" id="ARBA00008520"/>
    </source>
</evidence>
<name>A0ABV5LX20_9ACTN</name>
<evidence type="ECO:0000256" key="2">
    <source>
        <dbReference type="ARBA" id="ARBA00022448"/>
    </source>
</evidence>
<evidence type="ECO:0000313" key="4">
    <source>
        <dbReference type="Proteomes" id="UP001589748"/>
    </source>
</evidence>
<comment type="caution">
    <text evidence="3">The sequence shown here is derived from an EMBL/GenBank/DDBJ whole genome shotgun (WGS) entry which is preliminary data.</text>
</comment>
<keyword evidence="2" id="KW-0813">Transport</keyword>
<evidence type="ECO:0000313" key="3">
    <source>
        <dbReference type="EMBL" id="MFB9378636.1"/>
    </source>
</evidence>
<dbReference type="RefSeq" id="WP_380136670.1">
    <property type="nucleotide sequence ID" value="NZ_JBHLUI010000008.1"/>
</dbReference>
<dbReference type="PROSITE" id="PS51257">
    <property type="entry name" value="PROKAR_LIPOPROTEIN"/>
    <property type="match status" value="1"/>
</dbReference>
<protein>
    <submittedName>
        <fullName evidence="3">ABC transporter substrate-binding protein</fullName>
    </submittedName>
</protein>
<accession>A0ABV5LX20</accession>
<dbReference type="Proteomes" id="UP001589748">
    <property type="component" value="Unassembled WGS sequence"/>
</dbReference>
<dbReference type="InterPro" id="IPR006059">
    <property type="entry name" value="SBP"/>
</dbReference>
<dbReference type="PANTHER" id="PTHR43649">
    <property type="entry name" value="ARABINOSE-BINDING PROTEIN-RELATED"/>
    <property type="match status" value="1"/>
</dbReference>
<dbReference type="Pfam" id="PF01547">
    <property type="entry name" value="SBP_bac_1"/>
    <property type="match status" value="1"/>
</dbReference>
<dbReference type="EMBL" id="JBHMDM010000007">
    <property type="protein sequence ID" value="MFB9378636.1"/>
    <property type="molecule type" value="Genomic_DNA"/>
</dbReference>
<comment type="similarity">
    <text evidence="1">Belongs to the bacterial solute-binding protein 1 family.</text>
</comment>
<dbReference type="SUPFAM" id="SSF53850">
    <property type="entry name" value="Periplasmic binding protein-like II"/>
    <property type="match status" value="1"/>
</dbReference>
<gene>
    <name evidence="3" type="ORF">ACFFVI_16860</name>
</gene>
<keyword evidence="4" id="KW-1185">Reference proteome</keyword>
<sequence length="433" mass="46139">MRITKSLGAAVALGVVATMTTGCLSQPGGEGGGGGGADDGTVTIMYGFTDSSSDQFQAEIKKYADAEGITVKFEPTPDFNTVISTRVQGNNAPDIAIFPQPGLMKSFQNDLTPLTDIVDKANLDAMVPGIVEAGQVDGEQYALPMSLNIKSIVFYPKAPFEQAGYTAPTTLDGLEQLTNQIKGTGTTPWCFGIESASATGWPATDWIENLLLIQSGAETYKKWVDHEIPFNDPAVVQAADTMSTLLLTDGNVNGGRQSIASNNFATAANPMFNTPPACYMYRQGNFVARSGGFPDEVLANLDSTVGVFPMPGLTEADKPVLGGGDLASVFNDSEDVDKIMNYMASADFGQDWAKDNGFISPRTDFDQSLYPNDLTRQMAGFAYDSTSFVFDGSDQMPGEVGSGTFWKEMTAWISGSESEQQALDNIEASWPAS</sequence>
<proteinExistence type="inferred from homology"/>
<dbReference type="PANTHER" id="PTHR43649:SF29">
    <property type="entry name" value="OSMOPROTECTIVE COMPOUNDS-BINDING PROTEIN GGTB"/>
    <property type="match status" value="1"/>
</dbReference>
<dbReference type="InterPro" id="IPR050490">
    <property type="entry name" value="Bact_solute-bd_prot1"/>
</dbReference>
<organism evidence="3 4">
    <name type="scientific">Kineococcus gynurae</name>
    <dbReference type="NCBI Taxonomy" id="452979"/>
    <lineage>
        <taxon>Bacteria</taxon>
        <taxon>Bacillati</taxon>
        <taxon>Actinomycetota</taxon>
        <taxon>Actinomycetes</taxon>
        <taxon>Kineosporiales</taxon>
        <taxon>Kineosporiaceae</taxon>
        <taxon>Kineococcus</taxon>
    </lineage>
</organism>
<reference evidence="3 4" key="1">
    <citation type="submission" date="2024-09" db="EMBL/GenBank/DDBJ databases">
        <authorList>
            <person name="Sun Q."/>
            <person name="Mori K."/>
        </authorList>
    </citation>
    <scope>NUCLEOTIDE SEQUENCE [LARGE SCALE GENOMIC DNA]</scope>
    <source>
        <strain evidence="3 4">TISTR 1856</strain>
    </source>
</reference>